<dbReference type="InterPro" id="IPR033898">
    <property type="entry name" value="RNAP_AC19"/>
</dbReference>
<dbReference type="AlphaFoldDB" id="A0A8H3YCE8"/>
<dbReference type="GO" id="GO:0006383">
    <property type="term" value="P:transcription by RNA polymerase III"/>
    <property type="evidence" value="ECO:0007669"/>
    <property type="project" value="TreeGrafter"/>
</dbReference>
<sequence>MEQSSFSDPVARQPSGDKITILPGHAADYSEATFCLMEEDHTLGNALRWMIMKNPDVEFCGYSAPHPSEPTIHLRIQMYDNLSAITCLFEALANLRNLFSSIDDAYNAALADEDYVIEDDTDIKARVAAIAQEAAERRARGTNTAGGDDVVMGDGTS</sequence>
<gene>
    <name evidence="9" type="ORF">NliqN6_0606</name>
</gene>
<dbReference type="Gene3D" id="3.30.1360.10">
    <property type="entry name" value="RNA polymerase, RBP11-like subunit"/>
    <property type="match status" value="1"/>
</dbReference>
<dbReference type="SUPFAM" id="SSF55257">
    <property type="entry name" value="RBP11-like subunits of RNA polymerase"/>
    <property type="match status" value="1"/>
</dbReference>
<dbReference type="InterPro" id="IPR008193">
    <property type="entry name" value="RNA_pol_Rpb11_13-16kDa_CS"/>
</dbReference>
<organism evidence="9 10">
    <name type="scientific">Naganishia liquefaciens</name>
    <dbReference type="NCBI Taxonomy" id="104408"/>
    <lineage>
        <taxon>Eukaryota</taxon>
        <taxon>Fungi</taxon>
        <taxon>Dikarya</taxon>
        <taxon>Basidiomycota</taxon>
        <taxon>Agaricomycotina</taxon>
        <taxon>Tremellomycetes</taxon>
        <taxon>Filobasidiales</taxon>
        <taxon>Filobasidiaceae</taxon>
        <taxon>Naganishia</taxon>
    </lineage>
</organism>
<keyword evidence="3" id="KW-0240">DNA-directed RNA polymerase</keyword>
<dbReference type="GO" id="GO:0055029">
    <property type="term" value="C:nuclear DNA-directed RNA polymerase complex"/>
    <property type="evidence" value="ECO:0007669"/>
    <property type="project" value="UniProtKB-ARBA"/>
</dbReference>
<accession>A0A8H3YCE8</accession>
<dbReference type="PANTHER" id="PTHR13946">
    <property type="entry name" value="DNA-DIRECTED RNA POLYMERASE I,II,III"/>
    <property type="match status" value="1"/>
</dbReference>
<evidence type="ECO:0000256" key="6">
    <source>
        <dbReference type="ARBA" id="ARBA00025751"/>
    </source>
</evidence>
<dbReference type="InterPro" id="IPR009025">
    <property type="entry name" value="RBP11-like_dimer"/>
</dbReference>
<dbReference type="PANTHER" id="PTHR13946:SF28">
    <property type="entry name" value="DNA-DIRECTED RNA POLYMERASES I AND III SUBUNIT RPAC2"/>
    <property type="match status" value="1"/>
</dbReference>
<feature type="region of interest" description="Disordered" evidence="7">
    <location>
        <begin position="136"/>
        <end position="157"/>
    </location>
</feature>
<dbReference type="EMBL" id="BLZA01000007">
    <property type="protein sequence ID" value="GHJ84204.1"/>
    <property type="molecule type" value="Genomic_DNA"/>
</dbReference>
<evidence type="ECO:0000256" key="7">
    <source>
        <dbReference type="SAM" id="MobiDB-lite"/>
    </source>
</evidence>
<dbReference type="PROSITE" id="PS01154">
    <property type="entry name" value="RNA_POL_L_13KD"/>
    <property type="match status" value="1"/>
</dbReference>
<evidence type="ECO:0000256" key="3">
    <source>
        <dbReference type="ARBA" id="ARBA00022478"/>
    </source>
</evidence>
<dbReference type="Pfam" id="PF13656">
    <property type="entry name" value="RNA_pol_L_2"/>
    <property type="match status" value="1"/>
</dbReference>
<feature type="domain" description="DNA-directed RNA polymerase RBP11-like dimerisation" evidence="8">
    <location>
        <begin position="31"/>
        <end position="103"/>
    </location>
</feature>
<dbReference type="Proteomes" id="UP000620104">
    <property type="component" value="Unassembled WGS sequence"/>
</dbReference>
<dbReference type="GO" id="GO:0003899">
    <property type="term" value="F:DNA-directed RNA polymerase activity"/>
    <property type="evidence" value="ECO:0007669"/>
    <property type="project" value="InterPro"/>
</dbReference>
<evidence type="ECO:0000256" key="5">
    <source>
        <dbReference type="ARBA" id="ARBA00023242"/>
    </source>
</evidence>
<dbReference type="CDD" id="cd07029">
    <property type="entry name" value="RNAP_I_III_AC19"/>
    <property type="match status" value="1"/>
</dbReference>
<dbReference type="FunFam" id="3.30.1360.10:FF:000006">
    <property type="entry name" value="DNA-directed RNA polymerases I and III subunit RPAC2"/>
    <property type="match status" value="1"/>
</dbReference>
<keyword evidence="5" id="KW-0539">Nucleus</keyword>
<dbReference type="InterPro" id="IPR036603">
    <property type="entry name" value="RBP11-like"/>
</dbReference>
<evidence type="ECO:0000313" key="9">
    <source>
        <dbReference type="EMBL" id="GHJ84204.1"/>
    </source>
</evidence>
<dbReference type="GO" id="GO:0006362">
    <property type="term" value="P:transcription elongation by RNA polymerase I"/>
    <property type="evidence" value="ECO:0007669"/>
    <property type="project" value="TreeGrafter"/>
</dbReference>
<name>A0A8H3YCE8_9TREE</name>
<dbReference type="InterPro" id="IPR022905">
    <property type="entry name" value="Rpo11-like"/>
</dbReference>
<comment type="similarity">
    <text evidence="6">Belongs to the archaeal Rpo11/eukaryotic RPB11/RPC19 RNA polymerase subunit family.</text>
</comment>
<dbReference type="GO" id="GO:0046983">
    <property type="term" value="F:protein dimerization activity"/>
    <property type="evidence" value="ECO:0007669"/>
    <property type="project" value="InterPro"/>
</dbReference>
<comment type="subcellular location">
    <subcellularLocation>
        <location evidence="1">Nucleus</location>
    </subcellularLocation>
</comment>
<dbReference type="GO" id="GO:0003677">
    <property type="term" value="F:DNA binding"/>
    <property type="evidence" value="ECO:0007669"/>
    <property type="project" value="InterPro"/>
</dbReference>
<keyword evidence="4" id="KW-0804">Transcription</keyword>
<evidence type="ECO:0000313" key="10">
    <source>
        <dbReference type="Proteomes" id="UP000620104"/>
    </source>
</evidence>
<proteinExistence type="inferred from homology"/>
<dbReference type="HAMAP" id="MF_00261">
    <property type="entry name" value="RNApol_arch_Rpo11"/>
    <property type="match status" value="1"/>
</dbReference>
<reference evidence="9" key="1">
    <citation type="submission" date="2020-07" db="EMBL/GenBank/DDBJ databases">
        <title>Draft Genome Sequence of a Deep-Sea Yeast, Naganishia (Cryptococcus) liquefaciens strain N6.</title>
        <authorList>
            <person name="Han Y.W."/>
            <person name="Kajitani R."/>
            <person name="Morimoto H."/>
            <person name="Parhat M."/>
            <person name="Tsubouchi H."/>
            <person name="Bakenova O."/>
            <person name="Ogata M."/>
            <person name="Argunhan B."/>
            <person name="Aoki R."/>
            <person name="Kajiwara S."/>
            <person name="Itoh T."/>
            <person name="Iwasaki H."/>
        </authorList>
    </citation>
    <scope>NUCLEOTIDE SEQUENCE</scope>
    <source>
        <strain evidence="9">N6</strain>
    </source>
</reference>
<evidence type="ECO:0000256" key="4">
    <source>
        <dbReference type="ARBA" id="ARBA00023163"/>
    </source>
</evidence>
<protein>
    <recommendedName>
        <fullName evidence="2">DNA-directed RNA polymerases I and III subunit RPAC2</fullName>
    </recommendedName>
</protein>
<dbReference type="GO" id="GO:0005666">
    <property type="term" value="C:RNA polymerase III complex"/>
    <property type="evidence" value="ECO:0007669"/>
    <property type="project" value="TreeGrafter"/>
</dbReference>
<evidence type="ECO:0000256" key="2">
    <source>
        <dbReference type="ARBA" id="ARBA00022079"/>
    </source>
</evidence>
<evidence type="ECO:0000259" key="8">
    <source>
        <dbReference type="Pfam" id="PF13656"/>
    </source>
</evidence>
<comment type="caution">
    <text evidence="9">The sequence shown here is derived from an EMBL/GenBank/DDBJ whole genome shotgun (WGS) entry which is preliminary data.</text>
</comment>
<keyword evidence="10" id="KW-1185">Reference proteome</keyword>
<dbReference type="OrthoDB" id="510325at2759"/>
<dbReference type="GO" id="GO:0005736">
    <property type="term" value="C:RNA polymerase I complex"/>
    <property type="evidence" value="ECO:0007669"/>
    <property type="project" value="TreeGrafter"/>
</dbReference>
<evidence type="ECO:0000256" key="1">
    <source>
        <dbReference type="ARBA" id="ARBA00004123"/>
    </source>
</evidence>